<gene>
    <name evidence="2" type="ORF">BU16DRAFT_133671</name>
</gene>
<proteinExistence type="predicted"/>
<dbReference type="InterPro" id="IPR002575">
    <property type="entry name" value="Aminoglycoside_PTrfase"/>
</dbReference>
<dbReference type="PANTHER" id="PTHR21310:SF37">
    <property type="entry name" value="AMINOGLYCOSIDE PHOSPHOTRANSFERASE DOMAIN-CONTAINING PROTEIN"/>
    <property type="match status" value="1"/>
</dbReference>
<dbReference type="Gene3D" id="3.30.200.20">
    <property type="entry name" value="Phosphorylase Kinase, domain 1"/>
    <property type="match status" value="1"/>
</dbReference>
<dbReference type="InterPro" id="IPR011009">
    <property type="entry name" value="Kinase-like_dom_sf"/>
</dbReference>
<reference evidence="2" key="1">
    <citation type="journal article" date="2020" name="Stud. Mycol.">
        <title>101 Dothideomycetes genomes: a test case for predicting lifestyles and emergence of pathogens.</title>
        <authorList>
            <person name="Haridas S."/>
            <person name="Albert R."/>
            <person name="Binder M."/>
            <person name="Bloem J."/>
            <person name="Labutti K."/>
            <person name="Salamov A."/>
            <person name="Andreopoulos B."/>
            <person name="Baker S."/>
            <person name="Barry K."/>
            <person name="Bills G."/>
            <person name="Bluhm B."/>
            <person name="Cannon C."/>
            <person name="Castanera R."/>
            <person name="Culley D."/>
            <person name="Daum C."/>
            <person name="Ezra D."/>
            <person name="Gonzalez J."/>
            <person name="Henrissat B."/>
            <person name="Kuo A."/>
            <person name="Liang C."/>
            <person name="Lipzen A."/>
            <person name="Lutzoni F."/>
            <person name="Magnuson J."/>
            <person name="Mondo S."/>
            <person name="Nolan M."/>
            <person name="Ohm R."/>
            <person name="Pangilinan J."/>
            <person name="Park H.-J."/>
            <person name="Ramirez L."/>
            <person name="Alfaro M."/>
            <person name="Sun H."/>
            <person name="Tritt A."/>
            <person name="Yoshinaga Y."/>
            <person name="Zwiers L.-H."/>
            <person name="Turgeon B."/>
            <person name="Goodwin S."/>
            <person name="Spatafora J."/>
            <person name="Crous P."/>
            <person name="Grigoriev I."/>
        </authorList>
    </citation>
    <scope>NUCLEOTIDE SEQUENCE</scope>
    <source>
        <strain evidence="2">CBS 269.34</strain>
    </source>
</reference>
<dbReference type="EMBL" id="MU004196">
    <property type="protein sequence ID" value="KAF2490737.1"/>
    <property type="molecule type" value="Genomic_DNA"/>
</dbReference>
<dbReference type="InterPro" id="IPR051678">
    <property type="entry name" value="AGP_Transferase"/>
</dbReference>
<organism evidence="2 3">
    <name type="scientific">Lophium mytilinum</name>
    <dbReference type="NCBI Taxonomy" id="390894"/>
    <lineage>
        <taxon>Eukaryota</taxon>
        <taxon>Fungi</taxon>
        <taxon>Dikarya</taxon>
        <taxon>Ascomycota</taxon>
        <taxon>Pezizomycotina</taxon>
        <taxon>Dothideomycetes</taxon>
        <taxon>Pleosporomycetidae</taxon>
        <taxon>Mytilinidiales</taxon>
        <taxon>Mytilinidiaceae</taxon>
        <taxon>Lophium</taxon>
    </lineage>
</organism>
<dbReference type="OrthoDB" id="10003767at2759"/>
<dbReference type="Gene3D" id="3.90.1200.10">
    <property type="match status" value="1"/>
</dbReference>
<feature type="domain" description="Aminoglycoside phosphotransferase" evidence="1">
    <location>
        <begin position="71"/>
        <end position="301"/>
    </location>
</feature>
<dbReference type="Pfam" id="PF01636">
    <property type="entry name" value="APH"/>
    <property type="match status" value="1"/>
</dbReference>
<sequence length="414" mass="46057">MTADSSDFAWKDTNIDWEREWGDVNWPALVDYALVKKQEMLGDQETAIACQLANECNAGGRNVLRLLNFSDSTKWVVRLRRSGGEPESTDQELRFHSEVATMRLLAEQTSIRVPQVYAYEPNALNSPVGAAFMLMEFLYGMNAIDAFGGLGRGGQVPREYRASFFPAFAELHAEIASVRFPKIGSIIQLDDGTYDIGPIPYLGGPFDTAADYFAAWCRHTPFNRTESNLRAVCERQEPDLVEPLVASALNFPKALEELLPSMPLRPGPFPLVHGDFSHHNVLVDAANTTKITAVVDWEQSTTVPWELVRLPLFLPDFPDVLVQAGRTARGNPELQSWEVRMDRDSEPKAALRAEYVGYVAEAEKAKGLDGVLSVVLGERRCQELAVGMDLWENEGTPAFYEALLEAWKGGLGEE</sequence>
<protein>
    <recommendedName>
        <fullName evidence="1">Aminoglycoside phosphotransferase domain-containing protein</fullName>
    </recommendedName>
</protein>
<accession>A0A6A6QGX9</accession>
<dbReference type="Proteomes" id="UP000799750">
    <property type="component" value="Unassembled WGS sequence"/>
</dbReference>
<evidence type="ECO:0000259" key="1">
    <source>
        <dbReference type="Pfam" id="PF01636"/>
    </source>
</evidence>
<dbReference type="SUPFAM" id="SSF56112">
    <property type="entry name" value="Protein kinase-like (PK-like)"/>
    <property type="match status" value="1"/>
</dbReference>
<name>A0A6A6QGX9_9PEZI</name>
<evidence type="ECO:0000313" key="2">
    <source>
        <dbReference type="EMBL" id="KAF2490737.1"/>
    </source>
</evidence>
<dbReference type="PANTHER" id="PTHR21310">
    <property type="entry name" value="AMINOGLYCOSIDE PHOSPHOTRANSFERASE-RELATED-RELATED"/>
    <property type="match status" value="1"/>
</dbReference>
<dbReference type="AlphaFoldDB" id="A0A6A6QGX9"/>
<evidence type="ECO:0000313" key="3">
    <source>
        <dbReference type="Proteomes" id="UP000799750"/>
    </source>
</evidence>
<keyword evidence="3" id="KW-1185">Reference proteome</keyword>